<evidence type="ECO:0000313" key="26">
    <source>
        <dbReference type="Proteomes" id="UP000321812"/>
    </source>
</evidence>
<proteinExistence type="inferred from homology"/>
<comment type="subcellular location">
    <subcellularLocation>
        <location evidence="1">Cell inner membrane</location>
        <topology evidence="1">Multi-pass membrane protein</topology>
    </subcellularLocation>
</comment>
<feature type="binding site" evidence="21">
    <location>
        <position position="68"/>
    </location>
    <ligand>
        <name>substrate</name>
    </ligand>
</feature>
<keyword evidence="14 23" id="KW-0460">Magnesium</keyword>
<evidence type="ECO:0000256" key="6">
    <source>
        <dbReference type="ARBA" id="ARBA00022516"/>
    </source>
</evidence>
<dbReference type="PANTHER" id="PTHR34299">
    <property type="entry name" value="DIACYLGLYCEROL KINASE"/>
    <property type="match status" value="1"/>
</dbReference>
<keyword evidence="17 24" id="KW-0472">Membrane</keyword>
<dbReference type="InterPro" id="IPR000829">
    <property type="entry name" value="DAGK"/>
</dbReference>
<evidence type="ECO:0000256" key="1">
    <source>
        <dbReference type="ARBA" id="ARBA00004429"/>
    </source>
</evidence>
<dbReference type="AlphaFoldDB" id="A0A562XFV9"/>
<keyword evidence="6" id="KW-0444">Lipid biosynthesis</keyword>
<keyword evidence="13 22" id="KW-0067">ATP-binding</keyword>
<evidence type="ECO:0000256" key="20">
    <source>
        <dbReference type="PIRSR" id="PIRSR600829-1"/>
    </source>
</evidence>
<evidence type="ECO:0000256" key="9">
    <source>
        <dbReference type="ARBA" id="ARBA00022692"/>
    </source>
</evidence>
<dbReference type="InterPro" id="IPR036945">
    <property type="entry name" value="DAGK_sf"/>
</dbReference>
<name>A0A562XFV9_CAMHY</name>
<dbReference type="GO" id="GO:0004143">
    <property type="term" value="F:ATP-dependent diacylglycerol kinase activity"/>
    <property type="evidence" value="ECO:0007669"/>
    <property type="project" value="UniProtKB-EC"/>
</dbReference>
<evidence type="ECO:0000256" key="13">
    <source>
        <dbReference type="ARBA" id="ARBA00022840"/>
    </source>
</evidence>
<keyword evidence="12 24" id="KW-0418">Kinase</keyword>
<feature type="active site" description="Proton acceptor" evidence="20">
    <location>
        <position position="68"/>
    </location>
</feature>
<comment type="catalytic activity">
    <reaction evidence="24">
        <text>a 1,2-diacyl-sn-glycerol + ATP = a 1,2-diacyl-sn-glycero-3-phosphate + ADP + H(+)</text>
        <dbReference type="Rhea" id="RHEA:10272"/>
        <dbReference type="ChEBI" id="CHEBI:15378"/>
        <dbReference type="ChEBI" id="CHEBI:17815"/>
        <dbReference type="ChEBI" id="CHEBI:30616"/>
        <dbReference type="ChEBI" id="CHEBI:58608"/>
        <dbReference type="ChEBI" id="CHEBI:456216"/>
        <dbReference type="EC" id="2.7.1.107"/>
    </reaction>
</comment>
<sequence>MRNQPKYNFFKNTSYALQGLKDIYENEKSFKIELVIILPLLVVQIFLNLSLEGHLILVISLFGIIITECINSGIERCVDLACKEQNLLAKKAKDAGAAAVFLSITVASLVWIIVILKLIF</sequence>
<keyword evidence="18" id="KW-0594">Phospholipid biosynthesis</keyword>
<feature type="binding site" evidence="22">
    <location>
        <position position="15"/>
    </location>
    <ligand>
        <name>ATP</name>
        <dbReference type="ChEBI" id="CHEBI:30616"/>
    </ligand>
</feature>
<keyword evidence="15 24" id="KW-1133">Transmembrane helix</keyword>
<dbReference type="GO" id="GO:0006654">
    <property type="term" value="P:phosphatidic acid biosynthetic process"/>
    <property type="evidence" value="ECO:0007669"/>
    <property type="project" value="InterPro"/>
</dbReference>
<evidence type="ECO:0000256" key="8">
    <source>
        <dbReference type="ARBA" id="ARBA00022679"/>
    </source>
</evidence>
<feature type="binding site" evidence="22">
    <location>
        <position position="27"/>
    </location>
    <ligand>
        <name>ATP</name>
        <dbReference type="ChEBI" id="CHEBI:30616"/>
    </ligand>
</feature>
<dbReference type="Proteomes" id="UP000321812">
    <property type="component" value="Unassembled WGS sequence"/>
</dbReference>
<dbReference type="PANTHER" id="PTHR34299:SF1">
    <property type="entry name" value="DIACYLGLYCEROL KINASE"/>
    <property type="match status" value="1"/>
</dbReference>
<evidence type="ECO:0000256" key="5">
    <source>
        <dbReference type="ARBA" id="ARBA00022475"/>
    </source>
</evidence>
<keyword evidence="16 24" id="KW-0443">Lipid metabolism</keyword>
<dbReference type="InterPro" id="IPR033718">
    <property type="entry name" value="DAGK_prok"/>
</dbReference>
<keyword evidence="5" id="KW-1003">Cell membrane</keyword>
<evidence type="ECO:0000256" key="18">
    <source>
        <dbReference type="ARBA" id="ARBA00023209"/>
    </source>
</evidence>
<dbReference type="RefSeq" id="WP_147497201.1">
    <property type="nucleotide sequence ID" value="NZ_VOAP01000013.1"/>
</dbReference>
<feature type="transmembrane region" description="Helical" evidence="24">
    <location>
        <begin position="95"/>
        <end position="119"/>
    </location>
</feature>
<reference evidence="25 26" key="1">
    <citation type="submission" date="2019-07" db="EMBL/GenBank/DDBJ databases">
        <title>Rapid identification of Enteric Bacteria from Whole Genome Sequences (WGS) using Average Nucleotide Identity (ANI).</title>
        <authorList>
            <person name="Lane C."/>
        </authorList>
    </citation>
    <scope>NUCLEOTIDE SEQUENCE [LARGE SCALE GENOMIC DNA]</scope>
    <source>
        <strain evidence="25 26">D2411</strain>
    </source>
</reference>
<dbReference type="EMBL" id="VOAP01000013">
    <property type="protein sequence ID" value="TWO20576.1"/>
    <property type="molecule type" value="Genomic_DNA"/>
</dbReference>
<dbReference type="CDD" id="cd14264">
    <property type="entry name" value="DAGK_IM"/>
    <property type="match status" value="1"/>
</dbReference>
<comment type="similarity">
    <text evidence="2 24">Belongs to the bacterial diacylglycerol kinase family.</text>
</comment>
<feature type="binding site" evidence="22">
    <location>
        <begin position="93"/>
        <end position="94"/>
    </location>
    <ligand>
        <name>ATP</name>
        <dbReference type="ChEBI" id="CHEBI:30616"/>
    </ligand>
</feature>
<keyword evidence="7" id="KW-0997">Cell inner membrane</keyword>
<evidence type="ECO:0000256" key="10">
    <source>
        <dbReference type="ARBA" id="ARBA00022723"/>
    </source>
</evidence>
<evidence type="ECO:0000313" key="25">
    <source>
        <dbReference type="EMBL" id="TWO20576.1"/>
    </source>
</evidence>
<evidence type="ECO:0000256" key="2">
    <source>
        <dbReference type="ARBA" id="ARBA00005967"/>
    </source>
</evidence>
<evidence type="ECO:0000256" key="22">
    <source>
        <dbReference type="PIRSR" id="PIRSR600829-3"/>
    </source>
</evidence>
<evidence type="ECO:0000256" key="16">
    <source>
        <dbReference type="ARBA" id="ARBA00023098"/>
    </source>
</evidence>
<feature type="transmembrane region" description="Helical" evidence="24">
    <location>
        <begin position="30"/>
        <end position="49"/>
    </location>
</feature>
<dbReference type="EC" id="2.7.1.107" evidence="3 24"/>
<feature type="binding site" evidence="22">
    <location>
        <position position="75"/>
    </location>
    <ligand>
        <name>ATP</name>
        <dbReference type="ChEBI" id="CHEBI:30616"/>
    </ligand>
</feature>
<evidence type="ECO:0000256" key="23">
    <source>
        <dbReference type="PIRSR" id="PIRSR600829-4"/>
    </source>
</evidence>
<feature type="transmembrane region" description="Helical" evidence="24">
    <location>
        <begin position="55"/>
        <end position="74"/>
    </location>
</feature>
<evidence type="ECO:0000256" key="15">
    <source>
        <dbReference type="ARBA" id="ARBA00022989"/>
    </source>
</evidence>
<keyword evidence="8 24" id="KW-0808">Transferase</keyword>
<dbReference type="Gene3D" id="1.10.287.3610">
    <property type="match status" value="1"/>
</dbReference>
<organism evidence="25 26">
    <name type="scientific">Campylobacter hyointestinalis</name>
    <dbReference type="NCBI Taxonomy" id="198"/>
    <lineage>
        <taxon>Bacteria</taxon>
        <taxon>Pseudomonadati</taxon>
        <taxon>Campylobacterota</taxon>
        <taxon>Epsilonproteobacteria</taxon>
        <taxon>Campylobacterales</taxon>
        <taxon>Campylobacteraceae</taxon>
        <taxon>Campylobacter</taxon>
    </lineage>
</organism>
<dbReference type="GO" id="GO:0005886">
    <property type="term" value="C:plasma membrane"/>
    <property type="evidence" value="ECO:0007669"/>
    <property type="project" value="UniProtKB-SubCell"/>
</dbReference>
<evidence type="ECO:0000256" key="21">
    <source>
        <dbReference type="PIRSR" id="PIRSR600829-2"/>
    </source>
</evidence>
<dbReference type="Pfam" id="PF01219">
    <property type="entry name" value="DAGK_prokar"/>
    <property type="match status" value="1"/>
</dbReference>
<comment type="cofactor">
    <cofactor evidence="23">
        <name>Mg(2+)</name>
        <dbReference type="ChEBI" id="CHEBI:18420"/>
    </cofactor>
    <text evidence="23">Mn(2+), Zn(2+), Cd(2+) and Co(2+) support activity to lesser extents.</text>
</comment>
<accession>A0A562XFV9</accession>
<dbReference type="GO" id="GO:0046872">
    <property type="term" value="F:metal ion binding"/>
    <property type="evidence" value="ECO:0007669"/>
    <property type="project" value="UniProtKB-KW"/>
</dbReference>
<evidence type="ECO:0000256" key="3">
    <source>
        <dbReference type="ARBA" id="ARBA00012133"/>
    </source>
</evidence>
<evidence type="ECO:0000256" key="4">
    <source>
        <dbReference type="ARBA" id="ARBA00017575"/>
    </source>
</evidence>
<evidence type="ECO:0000256" key="24">
    <source>
        <dbReference type="RuleBase" id="RU363065"/>
    </source>
</evidence>
<keyword evidence="9 24" id="KW-0812">Transmembrane</keyword>
<evidence type="ECO:0000256" key="11">
    <source>
        <dbReference type="ARBA" id="ARBA00022741"/>
    </source>
</evidence>
<comment type="function">
    <text evidence="24">Catalyzes the ATP-dependent phosphorylation of sn-l,2-diacylglycerol (DAG) to phosphatidic acid. Involved in the recycling of diacylglycerol produced as a by-product during membrane-derived oligosaccharide (MDO) biosynthesis.</text>
</comment>
<protein>
    <recommendedName>
        <fullName evidence="4 24">Diacylglycerol kinase</fullName>
        <ecNumber evidence="3 24">2.7.1.107</ecNumber>
    </recommendedName>
</protein>
<evidence type="ECO:0000256" key="12">
    <source>
        <dbReference type="ARBA" id="ARBA00022777"/>
    </source>
</evidence>
<gene>
    <name evidence="25" type="ORF">YZ82_04465</name>
</gene>
<keyword evidence="19 24" id="KW-1208">Phospholipid metabolism</keyword>
<comment type="caution">
    <text evidence="25">The sequence shown here is derived from an EMBL/GenBank/DDBJ whole genome shotgun (WGS) entry which is preliminary data.</text>
</comment>
<evidence type="ECO:0000256" key="7">
    <source>
        <dbReference type="ARBA" id="ARBA00022519"/>
    </source>
</evidence>
<feature type="binding site" evidence="23">
    <location>
        <position position="27"/>
    </location>
    <ligand>
        <name>a divalent metal cation</name>
        <dbReference type="ChEBI" id="CHEBI:60240"/>
    </ligand>
</feature>
<keyword evidence="10 23" id="KW-0479">Metal-binding</keyword>
<keyword evidence="11 22" id="KW-0547">Nucleotide-binding</keyword>
<evidence type="ECO:0000256" key="19">
    <source>
        <dbReference type="ARBA" id="ARBA00023264"/>
    </source>
</evidence>
<dbReference type="GO" id="GO:0005524">
    <property type="term" value="F:ATP binding"/>
    <property type="evidence" value="ECO:0007669"/>
    <property type="project" value="UniProtKB-KW"/>
</dbReference>
<evidence type="ECO:0000256" key="14">
    <source>
        <dbReference type="ARBA" id="ARBA00022842"/>
    </source>
</evidence>
<feature type="binding site" evidence="23">
    <location>
        <position position="75"/>
    </location>
    <ligand>
        <name>a divalent metal cation</name>
        <dbReference type="ChEBI" id="CHEBI:60240"/>
    </ligand>
</feature>
<evidence type="ECO:0000256" key="17">
    <source>
        <dbReference type="ARBA" id="ARBA00023136"/>
    </source>
</evidence>